<gene>
    <name evidence="1" type="ORF">SAMN05216197_10955</name>
</gene>
<evidence type="ECO:0000313" key="1">
    <source>
        <dbReference type="EMBL" id="SET25649.1"/>
    </source>
</evidence>
<dbReference type="AlphaFoldDB" id="A0A1I0D163"/>
<sequence>MNSAAPNPSSWLAVFSIEPGSATTQLYSNGRQQVEFELKVQASSQNNQQISATELASLRIVERDNNGTFVPLPGVQVPRGWWFSDVRNEYDFYTPGGASVPTPPKRLIAKAGRGQQLLKWFERLWTAEPSPPLLTKPLYVMTEAPGGSIKEMFAQITRDTGDVYTTDYIFVSSVVVTAVRPEVFSAEDDYLLDKTLTSGTENSGIFVYEFLLHPRGLSFLSGSMNPGGMIQWDDRANTQQHASHVGHAGPGESHFKYDDEIAAGSQFVRVSSVSRVSPGKITLVLQSDINIPYNHNSAVSHNGPCQIDAIDANGNAHALQIMFMGPTGFNNRVNLTLMDR</sequence>
<dbReference type="OrthoDB" id="6790839at2"/>
<proteinExistence type="predicted"/>
<dbReference type="Proteomes" id="UP000182332">
    <property type="component" value="Unassembled WGS sequence"/>
</dbReference>
<accession>A0A1I0D163</accession>
<dbReference type="RefSeq" id="WP_074887693.1">
    <property type="nucleotide sequence ID" value="NZ_FOHW01000009.1"/>
</dbReference>
<name>A0A1I0D163_9PSED</name>
<evidence type="ECO:0000313" key="2">
    <source>
        <dbReference type="Proteomes" id="UP000182332"/>
    </source>
</evidence>
<protein>
    <submittedName>
        <fullName evidence="1">Uncharacterized protein</fullName>
    </submittedName>
</protein>
<organism evidence="1 2">
    <name type="scientific">Pseudomonas graminis</name>
    <dbReference type="NCBI Taxonomy" id="158627"/>
    <lineage>
        <taxon>Bacteria</taxon>
        <taxon>Pseudomonadati</taxon>
        <taxon>Pseudomonadota</taxon>
        <taxon>Gammaproteobacteria</taxon>
        <taxon>Pseudomonadales</taxon>
        <taxon>Pseudomonadaceae</taxon>
        <taxon>Pseudomonas</taxon>
    </lineage>
</organism>
<dbReference type="EMBL" id="FOHW01000009">
    <property type="protein sequence ID" value="SET25649.1"/>
    <property type="molecule type" value="Genomic_DNA"/>
</dbReference>
<reference evidence="1 2" key="1">
    <citation type="submission" date="2016-10" db="EMBL/GenBank/DDBJ databases">
        <authorList>
            <person name="de Groot N.N."/>
        </authorList>
    </citation>
    <scope>NUCLEOTIDE SEQUENCE [LARGE SCALE GENOMIC DNA]</scope>
    <source>
        <strain evidence="1 2">DSM 11363</strain>
    </source>
</reference>